<dbReference type="GO" id="GO:0016020">
    <property type="term" value="C:membrane"/>
    <property type="evidence" value="ECO:0007669"/>
    <property type="project" value="InterPro"/>
</dbReference>
<feature type="transmembrane region" description="Helical" evidence="1">
    <location>
        <begin position="53"/>
        <end position="78"/>
    </location>
</feature>
<keyword evidence="1" id="KW-1133">Transmembrane helix</keyword>
<organism evidence="2 3">
    <name type="scientific">Paludibacter propionicigenes (strain DSM 17365 / JCM 13257 / WB4)</name>
    <dbReference type="NCBI Taxonomy" id="694427"/>
    <lineage>
        <taxon>Bacteria</taxon>
        <taxon>Pseudomonadati</taxon>
        <taxon>Bacteroidota</taxon>
        <taxon>Bacteroidia</taxon>
        <taxon>Bacteroidales</taxon>
        <taxon>Paludibacteraceae</taxon>
        <taxon>Paludibacter</taxon>
    </lineage>
</organism>
<dbReference type="eggNOG" id="ENOG502Z7RU">
    <property type="taxonomic scope" value="Bacteria"/>
</dbReference>
<feature type="transmembrane region" description="Helical" evidence="1">
    <location>
        <begin position="198"/>
        <end position="219"/>
    </location>
</feature>
<dbReference type="InterPro" id="IPR011138">
    <property type="entry name" value="Cytochrome_b-558"/>
</dbReference>
<name>E4T0P5_PALPW</name>
<dbReference type="HOGENOM" id="CLU_077968_0_1_10"/>
<evidence type="ECO:0000313" key="2">
    <source>
        <dbReference type="EMBL" id="ADQ81109.1"/>
    </source>
</evidence>
<dbReference type="EC" id="1.3.5.1" evidence="2"/>
<keyword evidence="1" id="KW-0812">Transmembrane</keyword>
<evidence type="ECO:0000313" key="3">
    <source>
        <dbReference type="Proteomes" id="UP000008718"/>
    </source>
</evidence>
<keyword evidence="3" id="KW-1185">Reference proteome</keyword>
<reference evidence="2 3" key="2">
    <citation type="journal article" date="2011" name="Stand. Genomic Sci.">
        <title>Complete genome sequence of Paludibacter propionicigenes type strain (WB4).</title>
        <authorList>
            <person name="Gronow S."/>
            <person name="Munk C."/>
            <person name="Lapidus A."/>
            <person name="Nolan M."/>
            <person name="Lucas S."/>
            <person name="Hammon N."/>
            <person name="Deshpande S."/>
            <person name="Cheng J.F."/>
            <person name="Tapia R."/>
            <person name="Han C."/>
            <person name="Goodwin L."/>
            <person name="Pitluck S."/>
            <person name="Liolios K."/>
            <person name="Ivanova N."/>
            <person name="Mavromatis K."/>
            <person name="Mikhailova N."/>
            <person name="Pati A."/>
            <person name="Chen A."/>
            <person name="Palaniappan K."/>
            <person name="Land M."/>
            <person name="Hauser L."/>
            <person name="Chang Y.J."/>
            <person name="Jeffries C.D."/>
            <person name="Brambilla E."/>
            <person name="Rohde M."/>
            <person name="Goker M."/>
            <person name="Detter J.C."/>
            <person name="Woyke T."/>
            <person name="Bristow J."/>
            <person name="Eisen J.A."/>
            <person name="Markowitz V."/>
            <person name="Hugenholtz P."/>
            <person name="Kyrpides N.C."/>
            <person name="Klenk H.P."/>
        </authorList>
    </citation>
    <scope>NUCLEOTIDE SEQUENCE [LARGE SCALE GENOMIC DNA]</scope>
    <source>
        <strain evidence="3">DSM 17365 / JCM 13257 / WB4</strain>
    </source>
</reference>
<dbReference type="SUPFAM" id="SSF81343">
    <property type="entry name" value="Fumarate reductase respiratory complex transmembrane subunits"/>
    <property type="match status" value="1"/>
</dbReference>
<accession>E4T0P5</accession>
<feature type="transmembrane region" description="Helical" evidence="1">
    <location>
        <begin position="160"/>
        <end position="178"/>
    </location>
</feature>
<dbReference type="GO" id="GO:0008177">
    <property type="term" value="F:succinate dehydrogenase (quinone) activity"/>
    <property type="evidence" value="ECO:0007669"/>
    <property type="project" value="UniProtKB-EC"/>
</dbReference>
<feature type="transmembrane region" description="Helical" evidence="1">
    <location>
        <begin position="105"/>
        <end position="125"/>
    </location>
</feature>
<dbReference type="KEGG" id="ppn:Palpr_2980"/>
<proteinExistence type="predicted"/>
<reference key="1">
    <citation type="submission" date="2010-11" db="EMBL/GenBank/DDBJ databases">
        <title>The complete genome of Paludibacter propionicigenes DSM 17365.</title>
        <authorList>
            <consortium name="US DOE Joint Genome Institute (JGI-PGF)"/>
            <person name="Lucas S."/>
            <person name="Copeland A."/>
            <person name="Lapidus A."/>
            <person name="Bruce D."/>
            <person name="Goodwin L."/>
            <person name="Pitluck S."/>
            <person name="Kyrpides N."/>
            <person name="Mavromatis K."/>
            <person name="Ivanova N."/>
            <person name="Munk A.C."/>
            <person name="Brettin T."/>
            <person name="Detter J.C."/>
            <person name="Han C."/>
            <person name="Tapia R."/>
            <person name="Land M."/>
            <person name="Hauser L."/>
            <person name="Markowitz V."/>
            <person name="Cheng J.-F."/>
            <person name="Hugenholtz P."/>
            <person name="Woyke T."/>
            <person name="Wu D."/>
            <person name="Gronow S."/>
            <person name="Wellnitz S."/>
            <person name="Brambilla E."/>
            <person name="Klenk H.-P."/>
            <person name="Eisen J.A."/>
        </authorList>
    </citation>
    <scope>NUCLEOTIDE SEQUENCE</scope>
    <source>
        <strain>WB4</strain>
    </source>
</reference>
<dbReference type="NCBIfam" id="TIGR02046">
    <property type="entry name" value="sdhC_b558_fam"/>
    <property type="match status" value="1"/>
</dbReference>
<evidence type="ECO:0000256" key="1">
    <source>
        <dbReference type="SAM" id="Phobius"/>
    </source>
</evidence>
<gene>
    <name evidence="2" type="ordered locus">Palpr_2980</name>
</gene>
<dbReference type="Gene3D" id="1.20.1300.10">
    <property type="entry name" value="Fumarate reductase/succinate dehydrogenase, transmembrane subunit"/>
    <property type="match status" value="1"/>
</dbReference>
<keyword evidence="1" id="KW-0472">Membrane</keyword>
<dbReference type="InterPro" id="IPR034804">
    <property type="entry name" value="SQR/QFR_C/D"/>
</dbReference>
<dbReference type="Proteomes" id="UP000008718">
    <property type="component" value="Chromosome"/>
</dbReference>
<dbReference type="CDD" id="cd03498">
    <property type="entry name" value="SQR_TypeB_2_TM"/>
    <property type="match status" value="1"/>
</dbReference>
<sequence>MWLIDSSIGRKLIMSITGVFLVLFLLFHSCMNIVVIISPAGYNAICAFLGANWYALLGTSVLAAGFVIHILYALLLSYQNMRARGSERYAETSSQKGVSWSSRNMLLLGAIVFGFLALHMYNFWFKMQFAEISGMKIGDFEPANGAAYVSQLFSSKIYCGIYIVWLAALWLHLTHGIWSALQTTGLNNKKWLPRVKCIANIVSTIVILMFMSIPVYYLLGCGSCSI</sequence>
<dbReference type="RefSeq" id="WP_013446478.1">
    <property type="nucleotide sequence ID" value="NC_014734.1"/>
</dbReference>
<dbReference type="STRING" id="694427.Palpr_2980"/>
<dbReference type="AlphaFoldDB" id="E4T0P5"/>
<dbReference type="EMBL" id="CP002345">
    <property type="protein sequence ID" value="ADQ81109.1"/>
    <property type="molecule type" value="Genomic_DNA"/>
</dbReference>
<dbReference type="OrthoDB" id="9802842at2"/>
<keyword evidence="2" id="KW-0560">Oxidoreductase</keyword>
<protein>
    <submittedName>
        <fullName evidence="2">Succinate dehydrogenase subunit C</fullName>
        <ecNumber evidence="2">1.3.5.1</ecNumber>
    </submittedName>
</protein>
<feature type="transmembrane region" description="Helical" evidence="1">
    <location>
        <begin position="12"/>
        <end position="41"/>
    </location>
</feature>